<dbReference type="Pfam" id="PF08818">
    <property type="entry name" value="DUF1801"/>
    <property type="match status" value="1"/>
</dbReference>
<dbReference type="InterPro" id="IPR014922">
    <property type="entry name" value="YdhG-like"/>
</dbReference>
<name>A0ABW0BJ26_9ACTN</name>
<proteinExistence type="predicted"/>
<evidence type="ECO:0000313" key="2">
    <source>
        <dbReference type="EMBL" id="MFC5177339.1"/>
    </source>
</evidence>
<accession>A0ABW0BJ26</accession>
<reference evidence="3" key="1">
    <citation type="journal article" date="2019" name="Int. J. Syst. Evol. Microbiol.">
        <title>The Global Catalogue of Microorganisms (GCM) 10K type strain sequencing project: providing services to taxonomists for standard genome sequencing and annotation.</title>
        <authorList>
            <consortium name="The Broad Institute Genomics Platform"/>
            <consortium name="The Broad Institute Genome Sequencing Center for Infectious Disease"/>
            <person name="Wu L."/>
            <person name="Ma J."/>
        </authorList>
    </citation>
    <scope>NUCLEOTIDE SEQUENCE [LARGE SCALE GENOMIC DNA]</scope>
    <source>
        <strain evidence="3">DFY41</strain>
    </source>
</reference>
<gene>
    <name evidence="2" type="ORF">ACFPGP_11700</name>
</gene>
<keyword evidence="3" id="KW-1185">Reference proteome</keyword>
<comment type="caution">
    <text evidence="2">The sequence shown here is derived from an EMBL/GenBank/DDBJ whole genome shotgun (WGS) entry which is preliminary data.</text>
</comment>
<dbReference type="SUPFAM" id="SSF159888">
    <property type="entry name" value="YdhG-like"/>
    <property type="match status" value="1"/>
</dbReference>
<organism evidence="2 3">
    <name type="scientific">Nocardioides taihuensis</name>
    <dbReference type="NCBI Taxonomy" id="1835606"/>
    <lineage>
        <taxon>Bacteria</taxon>
        <taxon>Bacillati</taxon>
        <taxon>Actinomycetota</taxon>
        <taxon>Actinomycetes</taxon>
        <taxon>Propionibacteriales</taxon>
        <taxon>Nocardioidaceae</taxon>
        <taxon>Nocardioides</taxon>
    </lineage>
</organism>
<feature type="domain" description="YdhG-like" evidence="1">
    <location>
        <begin position="18"/>
        <end position="109"/>
    </location>
</feature>
<dbReference type="Proteomes" id="UP001596087">
    <property type="component" value="Unassembled WGS sequence"/>
</dbReference>
<dbReference type="EMBL" id="JBHSKD010000011">
    <property type="protein sequence ID" value="MFC5177339.1"/>
    <property type="molecule type" value="Genomic_DNA"/>
</dbReference>
<protein>
    <submittedName>
        <fullName evidence="2">Iron chaperone</fullName>
    </submittedName>
</protein>
<dbReference type="Gene3D" id="3.90.1150.200">
    <property type="match status" value="1"/>
</dbReference>
<evidence type="ECO:0000313" key="3">
    <source>
        <dbReference type="Proteomes" id="UP001596087"/>
    </source>
</evidence>
<evidence type="ECO:0000259" key="1">
    <source>
        <dbReference type="Pfam" id="PF08818"/>
    </source>
</evidence>
<sequence length="115" mass="11906">MTDPAAYDAYLAALPAEQRAALEDLARAIAAAAPDAERGTSYGAPAYLLGGRPLAGFSAAKAHLSYLPFSPAVITAHAADLAAWHTSRGAIRFTPDHPLPAELVAALVATRRAEL</sequence>
<dbReference type="RefSeq" id="WP_378590271.1">
    <property type="nucleotide sequence ID" value="NZ_JBHSKD010000011.1"/>
</dbReference>